<dbReference type="FunFam" id="3.30.160.60:FF:000100">
    <property type="entry name" value="Zinc finger 45-like"/>
    <property type="match status" value="1"/>
</dbReference>
<evidence type="ECO:0000256" key="1">
    <source>
        <dbReference type="ARBA" id="ARBA00004123"/>
    </source>
</evidence>
<keyword evidence="4" id="KW-0677">Repeat</keyword>
<accession>A0AAV7U614</accession>
<feature type="domain" description="C2H2-type" evidence="13">
    <location>
        <begin position="448"/>
        <end position="475"/>
    </location>
</feature>
<evidence type="ECO:0000256" key="10">
    <source>
        <dbReference type="ARBA" id="ARBA00023242"/>
    </source>
</evidence>
<reference evidence="15" key="1">
    <citation type="journal article" date="2022" name="bioRxiv">
        <title>Sequencing and chromosome-scale assembly of the giantPleurodeles waltlgenome.</title>
        <authorList>
            <person name="Brown T."/>
            <person name="Elewa A."/>
            <person name="Iarovenko S."/>
            <person name="Subramanian E."/>
            <person name="Araus A.J."/>
            <person name="Petzold A."/>
            <person name="Susuki M."/>
            <person name="Suzuki K.-i.T."/>
            <person name="Hayashi T."/>
            <person name="Toyoda A."/>
            <person name="Oliveira C."/>
            <person name="Osipova E."/>
            <person name="Leigh N.D."/>
            <person name="Simon A."/>
            <person name="Yun M.H."/>
        </authorList>
    </citation>
    <scope>NUCLEOTIDE SEQUENCE</scope>
    <source>
        <strain evidence="15">20211129_DDA</strain>
        <tissue evidence="15">Liver</tissue>
    </source>
</reference>
<evidence type="ECO:0000256" key="7">
    <source>
        <dbReference type="ARBA" id="ARBA00023015"/>
    </source>
</evidence>
<evidence type="ECO:0000259" key="14">
    <source>
        <dbReference type="PROSITE" id="PS50805"/>
    </source>
</evidence>
<name>A0AAV7U614_PLEWA</name>
<dbReference type="AlphaFoldDB" id="A0AAV7U614"/>
<keyword evidence="3" id="KW-0479">Metal-binding</keyword>
<evidence type="ECO:0000256" key="11">
    <source>
        <dbReference type="PROSITE-ProRule" id="PRU00042"/>
    </source>
</evidence>
<evidence type="ECO:0000256" key="4">
    <source>
        <dbReference type="ARBA" id="ARBA00022737"/>
    </source>
</evidence>
<feature type="domain" description="KRAB" evidence="14">
    <location>
        <begin position="18"/>
        <end position="89"/>
    </location>
</feature>
<dbReference type="EMBL" id="JANPWB010000005">
    <property type="protein sequence ID" value="KAJ1183248.1"/>
    <property type="molecule type" value="Genomic_DNA"/>
</dbReference>
<dbReference type="Proteomes" id="UP001066276">
    <property type="component" value="Chromosome 3_1"/>
</dbReference>
<keyword evidence="10" id="KW-0539">Nucleus</keyword>
<dbReference type="InterPro" id="IPR001909">
    <property type="entry name" value="KRAB"/>
</dbReference>
<feature type="domain" description="C2H2-type" evidence="13">
    <location>
        <begin position="504"/>
        <end position="531"/>
    </location>
</feature>
<organism evidence="15 16">
    <name type="scientific">Pleurodeles waltl</name>
    <name type="common">Iberian ribbed newt</name>
    <dbReference type="NCBI Taxonomy" id="8319"/>
    <lineage>
        <taxon>Eukaryota</taxon>
        <taxon>Metazoa</taxon>
        <taxon>Chordata</taxon>
        <taxon>Craniata</taxon>
        <taxon>Vertebrata</taxon>
        <taxon>Euteleostomi</taxon>
        <taxon>Amphibia</taxon>
        <taxon>Batrachia</taxon>
        <taxon>Caudata</taxon>
        <taxon>Salamandroidea</taxon>
        <taxon>Salamandridae</taxon>
        <taxon>Pleurodelinae</taxon>
        <taxon>Pleurodeles</taxon>
    </lineage>
</organism>
<dbReference type="Pfam" id="PF01352">
    <property type="entry name" value="KRAB"/>
    <property type="match status" value="1"/>
</dbReference>
<dbReference type="Pfam" id="PF00096">
    <property type="entry name" value="zf-C2H2"/>
    <property type="match status" value="2"/>
</dbReference>
<dbReference type="PROSITE" id="PS50805">
    <property type="entry name" value="KRAB"/>
    <property type="match status" value="1"/>
</dbReference>
<evidence type="ECO:0000259" key="13">
    <source>
        <dbReference type="PROSITE" id="PS50157"/>
    </source>
</evidence>
<dbReference type="SMART" id="SM00349">
    <property type="entry name" value="KRAB"/>
    <property type="match status" value="1"/>
</dbReference>
<proteinExistence type="inferred from homology"/>
<dbReference type="Gene3D" id="3.30.160.60">
    <property type="entry name" value="Classic Zinc Finger"/>
    <property type="match status" value="3"/>
</dbReference>
<dbReference type="FunFam" id="3.30.160.60:FF:000322">
    <property type="entry name" value="GDNF-inducible zinc finger protein 1"/>
    <property type="match status" value="1"/>
</dbReference>
<keyword evidence="6" id="KW-0862">Zinc</keyword>
<evidence type="ECO:0000256" key="8">
    <source>
        <dbReference type="ARBA" id="ARBA00023125"/>
    </source>
</evidence>
<evidence type="ECO:0000256" key="6">
    <source>
        <dbReference type="ARBA" id="ARBA00022833"/>
    </source>
</evidence>
<dbReference type="Gene3D" id="6.10.140.140">
    <property type="match status" value="1"/>
</dbReference>
<protein>
    <submittedName>
        <fullName evidence="15">Uncharacterized protein</fullName>
    </submittedName>
</protein>
<dbReference type="PANTHER" id="PTHR24381">
    <property type="entry name" value="ZINC FINGER PROTEIN"/>
    <property type="match status" value="1"/>
</dbReference>
<dbReference type="GO" id="GO:0005634">
    <property type="term" value="C:nucleus"/>
    <property type="evidence" value="ECO:0007669"/>
    <property type="project" value="UniProtKB-SubCell"/>
</dbReference>
<dbReference type="SUPFAM" id="SSF109640">
    <property type="entry name" value="KRAB domain (Kruppel-associated box)"/>
    <property type="match status" value="1"/>
</dbReference>
<feature type="domain" description="C2H2-type" evidence="13">
    <location>
        <begin position="476"/>
        <end position="503"/>
    </location>
</feature>
<evidence type="ECO:0000313" key="16">
    <source>
        <dbReference type="Proteomes" id="UP001066276"/>
    </source>
</evidence>
<dbReference type="FunFam" id="3.30.160.60:FF:000690">
    <property type="entry name" value="Zinc finger protein 354C"/>
    <property type="match status" value="1"/>
</dbReference>
<dbReference type="InterPro" id="IPR036051">
    <property type="entry name" value="KRAB_dom_sf"/>
</dbReference>
<comment type="caution">
    <text evidence="15">The sequence shown here is derived from an EMBL/GenBank/DDBJ whole genome shotgun (WGS) entry which is preliminary data.</text>
</comment>
<dbReference type="InterPro" id="IPR036236">
    <property type="entry name" value="Znf_C2H2_sf"/>
</dbReference>
<evidence type="ECO:0000256" key="9">
    <source>
        <dbReference type="ARBA" id="ARBA00023163"/>
    </source>
</evidence>
<dbReference type="GO" id="GO:0000977">
    <property type="term" value="F:RNA polymerase II transcription regulatory region sequence-specific DNA binding"/>
    <property type="evidence" value="ECO:0007669"/>
    <property type="project" value="TreeGrafter"/>
</dbReference>
<keyword evidence="9" id="KW-0804">Transcription</keyword>
<evidence type="ECO:0000256" key="12">
    <source>
        <dbReference type="SAM" id="MobiDB-lite"/>
    </source>
</evidence>
<dbReference type="PROSITE" id="PS00028">
    <property type="entry name" value="ZINC_FINGER_C2H2_1"/>
    <property type="match status" value="2"/>
</dbReference>
<dbReference type="SUPFAM" id="SSF57667">
    <property type="entry name" value="beta-beta-alpha zinc fingers"/>
    <property type="match status" value="2"/>
</dbReference>
<dbReference type="GO" id="GO:0000981">
    <property type="term" value="F:DNA-binding transcription factor activity, RNA polymerase II-specific"/>
    <property type="evidence" value="ECO:0007669"/>
    <property type="project" value="TreeGrafter"/>
</dbReference>
<comment type="subcellular location">
    <subcellularLocation>
        <location evidence="1">Nucleus</location>
    </subcellularLocation>
</comment>
<dbReference type="InterPro" id="IPR013087">
    <property type="entry name" value="Znf_C2H2_type"/>
</dbReference>
<dbReference type="GO" id="GO:0008270">
    <property type="term" value="F:zinc ion binding"/>
    <property type="evidence" value="ECO:0007669"/>
    <property type="project" value="UniProtKB-KW"/>
</dbReference>
<dbReference type="PROSITE" id="PS50157">
    <property type="entry name" value="ZINC_FINGER_C2H2_2"/>
    <property type="match status" value="3"/>
</dbReference>
<gene>
    <name evidence="15" type="ORF">NDU88_000073</name>
</gene>
<dbReference type="CDD" id="cd07765">
    <property type="entry name" value="KRAB_A-box"/>
    <property type="match status" value="1"/>
</dbReference>
<evidence type="ECO:0000313" key="15">
    <source>
        <dbReference type="EMBL" id="KAJ1183248.1"/>
    </source>
</evidence>
<keyword evidence="16" id="KW-1185">Reference proteome</keyword>
<evidence type="ECO:0000256" key="2">
    <source>
        <dbReference type="ARBA" id="ARBA00006991"/>
    </source>
</evidence>
<keyword evidence="5 11" id="KW-0863">Zinc-finger</keyword>
<feature type="region of interest" description="Disordered" evidence="12">
    <location>
        <begin position="181"/>
        <end position="200"/>
    </location>
</feature>
<sequence length="534" mass="60727">MKATLTRLMPVKHFRDHGSFQDVATCFSDQEWKLLHEWQKELYNNVMKEIHQALISLGPLVSSCIFSLKQKEQECQVFTDRPDSQKEDREGNVFSMQAVSCRVKEEGYQLFVDHQGSKRDKAISAVLGEVIGTQSALCQIKEEQQSFPVDSRASEPEHNVSSSAGEVIGTQSSLCQIKEEQQSFPVDSHASEPEQNVSSSVGKGVFAPVSHVIKREKDVFLVDPQNYNIKEVSCNPSVETVVAVTLPQMNVYEEGGNFQKEQPSNGNNTYPVVTGVYSLGCNSEEVTRVKKEREPECRITAGNVSMNRRKKVRDPLRGSERTTPRRWFTTDLSTTVAAALLTCNKEADSQRQMWSECYPEFGRDQTTHDDSGVGNPVHFSCAQEGLVVGRSYDYNEFENILKNPHIAKELPGVHSSQRTYKHTESDKSHSLKAKISTHKKVVSRERPFACTECGKRFFKKSHLITHRRRQYGEKTHGCIFCHKRFNQKVHLEAHIKIHTGARPYTCTECEESFVRRQDLNQHRTKHIQTSKTTK</sequence>
<keyword evidence="7" id="KW-0805">Transcription regulation</keyword>
<evidence type="ECO:0000256" key="3">
    <source>
        <dbReference type="ARBA" id="ARBA00022723"/>
    </source>
</evidence>
<evidence type="ECO:0000256" key="5">
    <source>
        <dbReference type="ARBA" id="ARBA00022771"/>
    </source>
</evidence>
<keyword evidence="8" id="KW-0238">DNA-binding</keyword>
<comment type="similarity">
    <text evidence="2">Belongs to the krueppel C2H2-type zinc-finger protein family.</text>
</comment>
<dbReference type="SMART" id="SM00355">
    <property type="entry name" value="ZnF_C2H2"/>
    <property type="match status" value="3"/>
</dbReference>
<dbReference type="PANTHER" id="PTHR24381:SF269">
    <property type="entry name" value="ZINC FINGER PROTEIN 398"/>
    <property type="match status" value="1"/>
</dbReference>